<comment type="subcellular location">
    <subcellularLocation>
        <location evidence="1">Membrane</location>
        <topology evidence="1">Multi-pass membrane protein</topology>
    </subcellularLocation>
</comment>
<dbReference type="Pfam" id="PF13886">
    <property type="entry name" value="TM7S3_TM198"/>
    <property type="match status" value="1"/>
</dbReference>
<feature type="transmembrane region" description="Helical" evidence="5">
    <location>
        <begin position="92"/>
        <end position="111"/>
    </location>
</feature>
<keyword evidence="8" id="KW-1185">Reference proteome</keyword>
<evidence type="ECO:0000313" key="8">
    <source>
        <dbReference type="Proteomes" id="UP000319818"/>
    </source>
</evidence>
<evidence type="ECO:0000256" key="1">
    <source>
        <dbReference type="ARBA" id="ARBA00004141"/>
    </source>
</evidence>
<feature type="transmembrane region" description="Helical" evidence="5">
    <location>
        <begin position="41"/>
        <end position="59"/>
    </location>
</feature>
<evidence type="ECO:0000256" key="5">
    <source>
        <dbReference type="SAM" id="Phobius"/>
    </source>
</evidence>
<reference evidence="7 8" key="1">
    <citation type="submission" date="2019-06" db="EMBL/GenBank/DDBJ databases">
        <title>Sequencing the genomes of 1000 actinobacteria strains.</title>
        <authorList>
            <person name="Klenk H.-P."/>
        </authorList>
    </citation>
    <scope>NUCLEOTIDE SEQUENCE [LARGE SCALE GENOMIC DNA]</scope>
    <source>
        <strain evidence="7 8">DSM 45511</strain>
    </source>
</reference>
<name>A0A543GFM6_9PSEU</name>
<comment type="caution">
    <text evidence="7">The sequence shown here is derived from an EMBL/GenBank/DDBJ whole genome shotgun (WGS) entry which is preliminary data.</text>
</comment>
<proteinExistence type="predicted"/>
<dbReference type="Proteomes" id="UP000319818">
    <property type="component" value="Unassembled WGS sequence"/>
</dbReference>
<feature type="domain" description="TM7S3/TM198-like" evidence="6">
    <location>
        <begin position="2"/>
        <end position="173"/>
    </location>
</feature>
<dbReference type="GO" id="GO:0016020">
    <property type="term" value="C:membrane"/>
    <property type="evidence" value="ECO:0007669"/>
    <property type="project" value="UniProtKB-SubCell"/>
</dbReference>
<keyword evidence="2 5" id="KW-0812">Transmembrane</keyword>
<dbReference type="InterPro" id="IPR025256">
    <property type="entry name" value="TM7S3/TM198-like_dom"/>
</dbReference>
<dbReference type="EMBL" id="VFPH01000001">
    <property type="protein sequence ID" value="TQM44889.1"/>
    <property type="molecule type" value="Genomic_DNA"/>
</dbReference>
<evidence type="ECO:0000313" key="7">
    <source>
        <dbReference type="EMBL" id="TQM44889.1"/>
    </source>
</evidence>
<organism evidence="7 8">
    <name type="scientific">Pseudonocardia cypriaca</name>
    <dbReference type="NCBI Taxonomy" id="882449"/>
    <lineage>
        <taxon>Bacteria</taxon>
        <taxon>Bacillati</taxon>
        <taxon>Actinomycetota</taxon>
        <taxon>Actinomycetes</taxon>
        <taxon>Pseudonocardiales</taxon>
        <taxon>Pseudonocardiaceae</taxon>
        <taxon>Pseudonocardia</taxon>
    </lineage>
</organism>
<feature type="transmembrane region" description="Helical" evidence="5">
    <location>
        <begin position="66"/>
        <end position="86"/>
    </location>
</feature>
<keyword evidence="3 5" id="KW-1133">Transmembrane helix</keyword>
<dbReference type="RefSeq" id="WP_170225569.1">
    <property type="nucleotide sequence ID" value="NZ_VFPH01000001.1"/>
</dbReference>
<keyword evidence="4 5" id="KW-0472">Membrane</keyword>
<feature type="transmembrane region" description="Helical" evidence="5">
    <location>
        <begin position="152"/>
        <end position="172"/>
    </location>
</feature>
<gene>
    <name evidence="7" type="ORF">FB388_2276</name>
</gene>
<evidence type="ECO:0000256" key="3">
    <source>
        <dbReference type="ARBA" id="ARBA00022989"/>
    </source>
</evidence>
<sequence length="185" mass="18667">MLLLLVGLVLCFAGGRSLRLTGFCLGFALAWAFADLLGADVPVGLVIALGGAIAGLVLVSLVFRFAMWVIGGLAGATIALKVYVHVGLGEGSALVAVLFAAALGLIVGFLADRHREPLLAAVTALSGASIILNALATLAPAGLAFLGQPTTGAQSALATAAWVILAVVGWLVQKRALRTRAGRVS</sequence>
<dbReference type="AlphaFoldDB" id="A0A543GFM6"/>
<evidence type="ECO:0000256" key="4">
    <source>
        <dbReference type="ARBA" id="ARBA00023136"/>
    </source>
</evidence>
<accession>A0A543GFM6</accession>
<evidence type="ECO:0000259" key="6">
    <source>
        <dbReference type="Pfam" id="PF13886"/>
    </source>
</evidence>
<feature type="transmembrane region" description="Helical" evidence="5">
    <location>
        <begin position="118"/>
        <end position="146"/>
    </location>
</feature>
<protein>
    <submittedName>
        <fullName evidence="7">Uncharacterized protein DUF4203</fullName>
    </submittedName>
</protein>
<evidence type="ECO:0000256" key="2">
    <source>
        <dbReference type="ARBA" id="ARBA00022692"/>
    </source>
</evidence>